<evidence type="ECO:0000313" key="2">
    <source>
        <dbReference type="EMBL" id="QQL44675.1"/>
    </source>
</evidence>
<accession>A0A6B3L682</accession>
<protein>
    <submittedName>
        <fullName evidence="2">Uncharacterized protein</fullName>
    </submittedName>
</protein>
<reference evidence="2 3" key="1">
    <citation type="submission" date="2020-12" db="EMBL/GenBank/DDBJ databases">
        <title>Sulforoseuscoccus oceanibium gen. nov., sp. nov., a representative of the phylum Verrucomicrobia with special cytoplasmic membrane, and proposal of Sulforoseuscoccusaceae fam. nov.</title>
        <authorList>
            <person name="Xi F."/>
        </authorList>
    </citation>
    <scope>NUCLEOTIDE SEQUENCE [LARGE SCALE GENOMIC DNA]</scope>
    <source>
        <strain evidence="2 3">T37</strain>
    </source>
</reference>
<gene>
    <name evidence="2" type="ORF">G3M56_012415</name>
</gene>
<organism evidence="2 3">
    <name type="scientific">Sulfuriroseicoccus oceanibius</name>
    <dbReference type="NCBI Taxonomy" id="2707525"/>
    <lineage>
        <taxon>Bacteria</taxon>
        <taxon>Pseudomonadati</taxon>
        <taxon>Verrucomicrobiota</taxon>
        <taxon>Verrucomicrobiia</taxon>
        <taxon>Verrucomicrobiales</taxon>
        <taxon>Verrucomicrobiaceae</taxon>
        <taxon>Sulfuriroseicoccus</taxon>
    </lineage>
</organism>
<evidence type="ECO:0000256" key="1">
    <source>
        <dbReference type="SAM" id="MobiDB-lite"/>
    </source>
</evidence>
<evidence type="ECO:0000313" key="3">
    <source>
        <dbReference type="Proteomes" id="UP000475117"/>
    </source>
</evidence>
<dbReference type="KEGG" id="soa:G3M56_012415"/>
<dbReference type="Proteomes" id="UP000475117">
    <property type="component" value="Chromosome"/>
</dbReference>
<dbReference type="EMBL" id="CP066776">
    <property type="protein sequence ID" value="QQL44675.1"/>
    <property type="molecule type" value="Genomic_DNA"/>
</dbReference>
<sequence>MLRFCVAVVLALHAQGLPLLLQQVGWVNMVVRYSAEGGVVQGVRETFDGTRPCAFCHAAADAQKEDEETPQKNRRDEALQPPLWRVVQNDDAVVVPAAKDAGLAFVEPLWSDGCGRGRPDVPPPRFARV</sequence>
<proteinExistence type="predicted"/>
<feature type="region of interest" description="Disordered" evidence="1">
    <location>
        <begin position="60"/>
        <end position="81"/>
    </location>
</feature>
<feature type="compositionally biased region" description="Basic and acidic residues" evidence="1">
    <location>
        <begin position="69"/>
        <end position="78"/>
    </location>
</feature>
<dbReference type="AlphaFoldDB" id="A0A6B3L682"/>
<dbReference type="RefSeq" id="WP_164364310.1">
    <property type="nucleotide sequence ID" value="NZ_CP066776.1"/>
</dbReference>
<keyword evidence="3" id="KW-1185">Reference proteome</keyword>
<name>A0A6B3L682_9BACT</name>